<sequence>MSLDRSQVRKIAHLARLEITDAEAERYAETLSRILDLVEQMNAVDTTGVAPMAHPTDAGLRLREDVVTETDRREKFLGLAPAAEAGLYLVPKVIE</sequence>
<proteinExistence type="inferred from homology"/>
<protein>
    <recommendedName>
        <fullName evidence="1">Aspartyl/glutamyl-tRNA(Asn/Gln) amidotransferase subunit C</fullName>
        <shortName evidence="1">Asp/Glu-ADT subunit C</shortName>
        <ecNumber evidence="1">6.3.5.-</ecNumber>
    </recommendedName>
</protein>
<evidence type="ECO:0000256" key="1">
    <source>
        <dbReference type="HAMAP-Rule" id="MF_00122"/>
    </source>
</evidence>
<comment type="caution">
    <text evidence="2">The sequence shown here is derived from an EMBL/GenBank/DDBJ whole genome shotgun (WGS) entry which is preliminary data.</text>
</comment>
<comment type="function">
    <text evidence="1">Allows the formation of correctly charged Asn-tRNA(Asn) or Gln-tRNA(Gln) through the transamidation of misacylated Asp-tRNA(Asn) or Glu-tRNA(Gln) in organisms which lack either or both of asparaginyl-tRNA or glutaminyl-tRNA synthetases. The reaction takes place in the presence of glutamine and ATP through an activated phospho-Asp-tRNA(Asn) or phospho-Glu-tRNA(Gln).</text>
</comment>
<comment type="catalytic activity">
    <reaction evidence="1">
        <text>L-glutamyl-tRNA(Gln) + L-glutamine + ATP + H2O = L-glutaminyl-tRNA(Gln) + L-glutamate + ADP + phosphate + H(+)</text>
        <dbReference type="Rhea" id="RHEA:17521"/>
        <dbReference type="Rhea" id="RHEA-COMP:9681"/>
        <dbReference type="Rhea" id="RHEA-COMP:9684"/>
        <dbReference type="ChEBI" id="CHEBI:15377"/>
        <dbReference type="ChEBI" id="CHEBI:15378"/>
        <dbReference type="ChEBI" id="CHEBI:29985"/>
        <dbReference type="ChEBI" id="CHEBI:30616"/>
        <dbReference type="ChEBI" id="CHEBI:43474"/>
        <dbReference type="ChEBI" id="CHEBI:58359"/>
        <dbReference type="ChEBI" id="CHEBI:78520"/>
        <dbReference type="ChEBI" id="CHEBI:78521"/>
        <dbReference type="ChEBI" id="CHEBI:456216"/>
    </reaction>
</comment>
<dbReference type="GO" id="GO:0005524">
    <property type="term" value="F:ATP binding"/>
    <property type="evidence" value="ECO:0007669"/>
    <property type="project" value="UniProtKB-KW"/>
</dbReference>
<organism evidence="2 3">
    <name type="scientific">Candidatus Muproteobacteria bacterium RBG_16_65_34</name>
    <dbReference type="NCBI Taxonomy" id="1817760"/>
    <lineage>
        <taxon>Bacteria</taxon>
        <taxon>Pseudomonadati</taxon>
        <taxon>Pseudomonadota</taxon>
        <taxon>Candidatus Muproteobacteria</taxon>
    </lineage>
</organism>
<dbReference type="InterPro" id="IPR003837">
    <property type="entry name" value="GatC"/>
</dbReference>
<keyword evidence="1" id="KW-0067">ATP-binding</keyword>
<dbReference type="PANTHER" id="PTHR15004:SF0">
    <property type="entry name" value="GLUTAMYL-TRNA(GLN) AMIDOTRANSFERASE SUBUNIT C, MITOCHONDRIAL"/>
    <property type="match status" value="1"/>
</dbReference>
<dbReference type="EC" id="6.3.5.-" evidence="1"/>
<keyword evidence="1" id="KW-0648">Protein biosynthesis</keyword>
<dbReference type="InterPro" id="IPR036113">
    <property type="entry name" value="Asp/Glu-ADT_sf_sub_c"/>
</dbReference>
<dbReference type="GO" id="GO:0006450">
    <property type="term" value="P:regulation of translational fidelity"/>
    <property type="evidence" value="ECO:0007669"/>
    <property type="project" value="InterPro"/>
</dbReference>
<comment type="subunit">
    <text evidence="1">Heterotrimer of A, B and C subunits.</text>
</comment>
<keyword evidence="1" id="KW-0547">Nucleotide-binding</keyword>
<dbReference type="Gene3D" id="1.10.20.60">
    <property type="entry name" value="Glu-tRNAGln amidotransferase C subunit, N-terminal domain"/>
    <property type="match status" value="1"/>
</dbReference>
<dbReference type="Pfam" id="PF02686">
    <property type="entry name" value="GatC"/>
    <property type="match status" value="1"/>
</dbReference>
<dbReference type="SUPFAM" id="SSF141000">
    <property type="entry name" value="Glu-tRNAGln amidotransferase C subunit"/>
    <property type="match status" value="1"/>
</dbReference>
<dbReference type="GO" id="GO:0006412">
    <property type="term" value="P:translation"/>
    <property type="evidence" value="ECO:0007669"/>
    <property type="project" value="UniProtKB-UniRule"/>
</dbReference>
<keyword evidence="1" id="KW-0436">Ligase</keyword>
<dbReference type="AlphaFoldDB" id="A0A1F6TVZ2"/>
<name>A0A1F6TVZ2_9PROT</name>
<dbReference type="HAMAP" id="MF_00122">
    <property type="entry name" value="GatC"/>
    <property type="match status" value="1"/>
</dbReference>
<dbReference type="STRING" id="1817760.A2151_06590"/>
<comment type="similarity">
    <text evidence="1">Belongs to the GatC family.</text>
</comment>
<dbReference type="GO" id="GO:0050567">
    <property type="term" value="F:glutaminyl-tRNA synthase (glutamine-hydrolyzing) activity"/>
    <property type="evidence" value="ECO:0007669"/>
    <property type="project" value="UniProtKB-UniRule"/>
</dbReference>
<evidence type="ECO:0000313" key="2">
    <source>
        <dbReference type="EMBL" id="OGI49265.1"/>
    </source>
</evidence>
<dbReference type="GO" id="GO:0016740">
    <property type="term" value="F:transferase activity"/>
    <property type="evidence" value="ECO:0007669"/>
    <property type="project" value="UniProtKB-KW"/>
</dbReference>
<evidence type="ECO:0000313" key="3">
    <source>
        <dbReference type="Proteomes" id="UP000178885"/>
    </source>
</evidence>
<accession>A0A1F6TVZ2</accession>
<dbReference type="GO" id="GO:0050566">
    <property type="term" value="F:asparaginyl-tRNA synthase (glutamine-hydrolyzing) activity"/>
    <property type="evidence" value="ECO:0007669"/>
    <property type="project" value="RHEA"/>
</dbReference>
<comment type="catalytic activity">
    <reaction evidence="1">
        <text>L-aspartyl-tRNA(Asn) + L-glutamine + ATP + H2O = L-asparaginyl-tRNA(Asn) + L-glutamate + ADP + phosphate + 2 H(+)</text>
        <dbReference type="Rhea" id="RHEA:14513"/>
        <dbReference type="Rhea" id="RHEA-COMP:9674"/>
        <dbReference type="Rhea" id="RHEA-COMP:9677"/>
        <dbReference type="ChEBI" id="CHEBI:15377"/>
        <dbReference type="ChEBI" id="CHEBI:15378"/>
        <dbReference type="ChEBI" id="CHEBI:29985"/>
        <dbReference type="ChEBI" id="CHEBI:30616"/>
        <dbReference type="ChEBI" id="CHEBI:43474"/>
        <dbReference type="ChEBI" id="CHEBI:58359"/>
        <dbReference type="ChEBI" id="CHEBI:78515"/>
        <dbReference type="ChEBI" id="CHEBI:78516"/>
        <dbReference type="ChEBI" id="CHEBI:456216"/>
    </reaction>
</comment>
<dbReference type="NCBIfam" id="TIGR00135">
    <property type="entry name" value="gatC"/>
    <property type="match status" value="1"/>
</dbReference>
<dbReference type="GO" id="GO:0070681">
    <property type="term" value="P:glutaminyl-tRNAGln biosynthesis via transamidation"/>
    <property type="evidence" value="ECO:0007669"/>
    <property type="project" value="TreeGrafter"/>
</dbReference>
<dbReference type="PANTHER" id="PTHR15004">
    <property type="entry name" value="GLUTAMYL-TRNA(GLN) AMIDOTRANSFERASE SUBUNIT C, MITOCHONDRIAL"/>
    <property type="match status" value="1"/>
</dbReference>
<reference evidence="2 3" key="1">
    <citation type="journal article" date="2016" name="Nat. Commun.">
        <title>Thousands of microbial genomes shed light on interconnected biogeochemical processes in an aquifer system.</title>
        <authorList>
            <person name="Anantharaman K."/>
            <person name="Brown C.T."/>
            <person name="Hug L.A."/>
            <person name="Sharon I."/>
            <person name="Castelle C.J."/>
            <person name="Probst A.J."/>
            <person name="Thomas B.C."/>
            <person name="Singh A."/>
            <person name="Wilkins M.J."/>
            <person name="Karaoz U."/>
            <person name="Brodie E.L."/>
            <person name="Williams K.H."/>
            <person name="Hubbard S.S."/>
            <person name="Banfield J.F."/>
        </authorList>
    </citation>
    <scope>NUCLEOTIDE SEQUENCE [LARGE SCALE GENOMIC DNA]</scope>
</reference>
<dbReference type="Proteomes" id="UP000178885">
    <property type="component" value="Unassembled WGS sequence"/>
</dbReference>
<keyword evidence="2" id="KW-0808">Transferase</keyword>
<gene>
    <name evidence="1" type="primary">gatC</name>
    <name evidence="2" type="ORF">A2151_06590</name>
</gene>
<dbReference type="EMBL" id="MFSU01000001">
    <property type="protein sequence ID" value="OGI49265.1"/>
    <property type="molecule type" value="Genomic_DNA"/>
</dbReference>